<accession>A0ACD5DGA6</accession>
<organism evidence="1 2">
    <name type="scientific">Lentilactobacillus terminaliae</name>
    <dbReference type="NCBI Taxonomy" id="3003483"/>
    <lineage>
        <taxon>Bacteria</taxon>
        <taxon>Bacillati</taxon>
        <taxon>Bacillota</taxon>
        <taxon>Bacilli</taxon>
        <taxon>Lactobacillales</taxon>
        <taxon>Lactobacillaceae</taxon>
        <taxon>Lentilactobacillus</taxon>
    </lineage>
</organism>
<proteinExistence type="predicted"/>
<dbReference type="Proteomes" id="UP001149860">
    <property type="component" value="Chromosome"/>
</dbReference>
<evidence type="ECO:0000313" key="1">
    <source>
        <dbReference type="EMBL" id="XFD40424.1"/>
    </source>
</evidence>
<dbReference type="EMBL" id="CP168151">
    <property type="protein sequence ID" value="XFD40424.1"/>
    <property type="molecule type" value="Genomic_DNA"/>
</dbReference>
<gene>
    <name evidence="1" type="ORF">O0236_003735</name>
</gene>
<evidence type="ECO:0000313" key="2">
    <source>
        <dbReference type="Proteomes" id="UP001149860"/>
    </source>
</evidence>
<name>A0ACD5DGA6_9LACO</name>
<reference evidence="1" key="1">
    <citation type="submission" date="2024-08" db="EMBL/GenBank/DDBJ databases">
        <title>Lentilactobacillus sp. nov., isolated from tree bark.</title>
        <authorList>
            <person name="Phuengjayaem S."/>
            <person name="Tanasupawat S."/>
        </authorList>
    </citation>
    <scope>NUCLEOTIDE SEQUENCE</scope>
    <source>
        <strain evidence="1">SPB1-3</strain>
    </source>
</reference>
<keyword evidence="2" id="KW-1185">Reference proteome</keyword>
<protein>
    <submittedName>
        <fullName evidence="1">Uncharacterized protein</fullName>
    </submittedName>
</protein>
<sequence length="142" mass="16607">MKKKLIFLSTLIGTILGGGALSVSANSSQYKPFVPKKLGIIKDSNVIKYNSVNWGWYDSVYQKKYFTSKKSTTFIYNKNSRTMIIRYVNTNKHNSKVKFNYMKLVFSHGRKNPTISYYYKLNNHKFKFINSVKYHLKNSGNY</sequence>